<keyword evidence="15 25" id="KW-0694">RNA-binding</keyword>
<comment type="subunit">
    <text evidence="19">Interacts with CNOT1 via its C-terminus but does not stably associate with the CCR4-NOT complex. Interacts (via RING domain) with UBE2D2. Interacts with ABCE1, PINK1 and PELO.</text>
</comment>
<feature type="compositionally biased region" description="Low complexity" evidence="27">
    <location>
        <begin position="264"/>
        <end position="281"/>
    </location>
</feature>
<evidence type="ECO:0000256" key="4">
    <source>
        <dbReference type="ARBA" id="ARBA00004906"/>
    </source>
</evidence>
<evidence type="ECO:0000256" key="9">
    <source>
        <dbReference type="ARBA" id="ARBA00022679"/>
    </source>
</evidence>
<keyword evidence="11 26" id="KW-0863">Zinc-finger</keyword>
<keyword evidence="32" id="KW-1185">Reference proteome</keyword>
<keyword evidence="13 26" id="KW-0862">Zinc</keyword>
<feature type="domain" description="RING-type" evidence="28">
    <location>
        <begin position="15"/>
        <end position="58"/>
    </location>
</feature>
<dbReference type="InterPro" id="IPR003954">
    <property type="entry name" value="RRM_euk-type"/>
</dbReference>
<evidence type="ECO:0000256" key="21">
    <source>
        <dbReference type="ARBA" id="ARBA00075062"/>
    </source>
</evidence>
<dbReference type="EMBL" id="JAVRJZ010000003">
    <property type="protein sequence ID" value="KAK2725202.1"/>
    <property type="molecule type" value="Genomic_DNA"/>
</dbReference>
<feature type="region of interest" description="Disordered" evidence="27">
    <location>
        <begin position="483"/>
        <end position="506"/>
    </location>
</feature>
<comment type="function">
    <text evidence="18">Has E3 ubiquitin ligase activity, promoting ubiquitination and degradation of target proteins. Involved in activation of the JAK/STAT pathway. Catalyzes ubiquitination of methylated RBM15. Plays a role in quality control of translation of mitochondrial outer membrane-localized mRNA. As part of the PINK1-regulated signaling, upon mitochondria damage, ubiquitinates ABCE1 and thereby recruits autophagy receptors to the mitochondrial outer membrane to initiate mitophagy.</text>
</comment>
<keyword evidence="6" id="KW-0488">Methylation</keyword>
<comment type="subcellular location">
    <subcellularLocation>
        <location evidence="3">Cytoplasm</location>
    </subcellularLocation>
    <subcellularLocation>
        <location evidence="2">Nucleus</location>
    </subcellularLocation>
</comment>
<dbReference type="SMART" id="SM00361">
    <property type="entry name" value="RRM_1"/>
    <property type="match status" value="1"/>
</dbReference>
<feature type="compositionally biased region" description="Polar residues" evidence="27">
    <location>
        <begin position="456"/>
        <end position="468"/>
    </location>
</feature>
<dbReference type="Pfam" id="PF14570">
    <property type="entry name" value="zf-RING_4"/>
    <property type="match status" value="1"/>
</dbReference>
<evidence type="ECO:0000256" key="11">
    <source>
        <dbReference type="ARBA" id="ARBA00022771"/>
    </source>
</evidence>
<accession>A0AA88LCD1</accession>
<dbReference type="GO" id="GO:0005829">
    <property type="term" value="C:cytosol"/>
    <property type="evidence" value="ECO:0007669"/>
    <property type="project" value="UniProtKB-ARBA"/>
</dbReference>
<evidence type="ECO:0000256" key="22">
    <source>
        <dbReference type="ARBA" id="ARBA00077837"/>
    </source>
</evidence>
<dbReference type="PROSITE" id="PS50089">
    <property type="entry name" value="ZF_RING_2"/>
    <property type="match status" value="1"/>
</dbReference>
<gene>
    <name evidence="31" type="ORF">QYM36_001597</name>
</gene>
<dbReference type="SUPFAM" id="SSF57850">
    <property type="entry name" value="RING/U-box"/>
    <property type="match status" value="1"/>
</dbReference>
<evidence type="ECO:0000256" key="23">
    <source>
        <dbReference type="ARBA" id="ARBA00083547"/>
    </source>
</evidence>
<dbReference type="GO" id="GO:0061630">
    <property type="term" value="F:ubiquitin protein ligase activity"/>
    <property type="evidence" value="ECO:0007669"/>
    <property type="project" value="UniProtKB-EC"/>
</dbReference>
<keyword evidence="12" id="KW-0833">Ubl conjugation pathway</keyword>
<dbReference type="PROSITE" id="PS50102">
    <property type="entry name" value="RRM"/>
    <property type="match status" value="1"/>
</dbReference>
<evidence type="ECO:0000256" key="14">
    <source>
        <dbReference type="ARBA" id="ARBA00022843"/>
    </source>
</evidence>
<keyword evidence="17" id="KW-0539">Nucleus</keyword>
<feature type="region of interest" description="Disordered" evidence="27">
    <location>
        <begin position="629"/>
        <end position="659"/>
    </location>
</feature>
<dbReference type="SMART" id="SM00360">
    <property type="entry name" value="RRM"/>
    <property type="match status" value="1"/>
</dbReference>
<evidence type="ECO:0000256" key="5">
    <source>
        <dbReference type="ARBA" id="ARBA00012483"/>
    </source>
</evidence>
<keyword evidence="7" id="KW-0963">Cytoplasm</keyword>
<evidence type="ECO:0000313" key="31">
    <source>
        <dbReference type="EMBL" id="KAK2725202.1"/>
    </source>
</evidence>
<feature type="compositionally biased region" description="Polar residues" evidence="27">
    <location>
        <begin position="402"/>
        <end position="411"/>
    </location>
</feature>
<feature type="compositionally biased region" description="Polar residues" evidence="27">
    <location>
        <begin position="429"/>
        <end position="449"/>
    </location>
</feature>
<feature type="compositionally biased region" description="Polar residues" evidence="27">
    <location>
        <begin position="337"/>
        <end position="353"/>
    </location>
</feature>
<dbReference type="InterPro" id="IPR034261">
    <property type="entry name" value="CNOT4_RRM"/>
</dbReference>
<dbReference type="AlphaFoldDB" id="A0AA88LCD1"/>
<evidence type="ECO:0000259" key="28">
    <source>
        <dbReference type="PROSITE" id="PS50089"/>
    </source>
</evidence>
<dbReference type="PANTHER" id="PTHR12603">
    <property type="entry name" value="CCR4-NOT TRANSCRIPTION COMPLEX RELATED"/>
    <property type="match status" value="1"/>
</dbReference>
<evidence type="ECO:0000256" key="18">
    <source>
        <dbReference type="ARBA" id="ARBA00057081"/>
    </source>
</evidence>
<dbReference type="InterPro" id="IPR001841">
    <property type="entry name" value="Znf_RING"/>
</dbReference>
<dbReference type="InterPro" id="IPR000504">
    <property type="entry name" value="RRM_dom"/>
</dbReference>
<dbReference type="PANTHER" id="PTHR12603:SF0">
    <property type="entry name" value="CCR4-NOT TRANSCRIPTION COMPLEX SUBUNIT 4"/>
    <property type="match status" value="1"/>
</dbReference>
<name>A0AA88LCD1_ARTSF</name>
<organism evidence="31 32">
    <name type="scientific">Artemia franciscana</name>
    <name type="common">Brine shrimp</name>
    <name type="synonym">Artemia sanfranciscana</name>
    <dbReference type="NCBI Taxonomy" id="6661"/>
    <lineage>
        <taxon>Eukaryota</taxon>
        <taxon>Metazoa</taxon>
        <taxon>Ecdysozoa</taxon>
        <taxon>Arthropoda</taxon>
        <taxon>Crustacea</taxon>
        <taxon>Branchiopoda</taxon>
        <taxon>Anostraca</taxon>
        <taxon>Artemiidae</taxon>
        <taxon>Artemia</taxon>
    </lineage>
</organism>
<feature type="compositionally biased region" description="Basic and acidic residues" evidence="27">
    <location>
        <begin position="312"/>
        <end position="327"/>
    </location>
</feature>
<evidence type="ECO:0000256" key="25">
    <source>
        <dbReference type="PROSITE-ProRule" id="PRU00176"/>
    </source>
</evidence>
<proteinExistence type="predicted"/>
<keyword evidence="16" id="KW-0175">Coiled coil</keyword>
<keyword evidence="9" id="KW-0808">Transferase</keyword>
<evidence type="ECO:0000256" key="12">
    <source>
        <dbReference type="ARBA" id="ARBA00022786"/>
    </source>
</evidence>
<comment type="caution">
    <text evidence="31">The sequence shown here is derived from an EMBL/GenBank/DDBJ whole genome shotgun (WGS) entry which is preliminary data.</text>
</comment>
<evidence type="ECO:0000256" key="19">
    <source>
        <dbReference type="ARBA" id="ARBA00062432"/>
    </source>
</evidence>
<dbReference type="CDD" id="cd12438">
    <property type="entry name" value="RRM_CNOT4"/>
    <property type="match status" value="1"/>
</dbReference>
<feature type="domain" description="C3H1-type" evidence="30">
    <location>
        <begin position="191"/>
        <end position="218"/>
    </location>
</feature>
<feature type="zinc finger region" description="C3H1-type" evidence="26">
    <location>
        <begin position="191"/>
        <end position="218"/>
    </location>
</feature>
<evidence type="ECO:0000256" key="26">
    <source>
        <dbReference type="PROSITE-ProRule" id="PRU00723"/>
    </source>
</evidence>
<dbReference type="InterPro" id="IPR035979">
    <property type="entry name" value="RBD_domain_sf"/>
</dbReference>
<dbReference type="FunFam" id="3.30.70.330:FF:000044">
    <property type="entry name" value="Putative ccr4-not transcription complex subunit 4"/>
    <property type="match status" value="1"/>
</dbReference>
<keyword evidence="14" id="KW-0832">Ubl conjugation</keyword>
<evidence type="ECO:0000256" key="3">
    <source>
        <dbReference type="ARBA" id="ARBA00004496"/>
    </source>
</evidence>
<evidence type="ECO:0000259" key="30">
    <source>
        <dbReference type="PROSITE" id="PS50103"/>
    </source>
</evidence>
<dbReference type="InterPro" id="IPR012677">
    <property type="entry name" value="Nucleotide-bd_a/b_plait_sf"/>
</dbReference>
<evidence type="ECO:0000256" key="27">
    <source>
        <dbReference type="SAM" id="MobiDB-lite"/>
    </source>
</evidence>
<evidence type="ECO:0000256" key="6">
    <source>
        <dbReference type="ARBA" id="ARBA00022481"/>
    </source>
</evidence>
<feature type="region of interest" description="Disordered" evidence="27">
    <location>
        <begin position="248"/>
        <end position="361"/>
    </location>
</feature>
<evidence type="ECO:0000256" key="10">
    <source>
        <dbReference type="ARBA" id="ARBA00022723"/>
    </source>
</evidence>
<evidence type="ECO:0000256" key="2">
    <source>
        <dbReference type="ARBA" id="ARBA00004123"/>
    </source>
</evidence>
<dbReference type="InterPro" id="IPR039515">
    <property type="entry name" value="NOT4_mRING-HC-C4C4"/>
</dbReference>
<evidence type="ECO:0000256" key="8">
    <source>
        <dbReference type="ARBA" id="ARBA00022553"/>
    </source>
</evidence>
<protein>
    <recommendedName>
        <fullName evidence="20">CCR4-NOT transcription complex subunit 4</fullName>
        <ecNumber evidence="5">2.3.2.27</ecNumber>
    </recommendedName>
    <alternativeName>
        <fullName evidence="23">CCR4-associated factor 4</fullName>
    </alternativeName>
    <alternativeName>
        <fullName evidence="24">E3 ubiquitin-protein ligase CNOT4</fullName>
    </alternativeName>
    <alternativeName>
        <fullName evidence="21">Potential transcriptional repressor NOT4Hp</fullName>
    </alternativeName>
    <alternativeName>
        <fullName evidence="22">RING-type E3 ubiquitin transferase CNOT4</fullName>
    </alternativeName>
</protein>
<dbReference type="SUPFAM" id="SSF54928">
    <property type="entry name" value="RNA-binding domain, RBD"/>
    <property type="match status" value="1"/>
</dbReference>
<evidence type="ECO:0000313" key="32">
    <source>
        <dbReference type="Proteomes" id="UP001187531"/>
    </source>
</evidence>
<evidence type="ECO:0000256" key="7">
    <source>
        <dbReference type="ARBA" id="ARBA00022490"/>
    </source>
</evidence>
<dbReference type="Gene3D" id="3.30.70.330">
    <property type="match status" value="1"/>
</dbReference>
<keyword evidence="8" id="KW-0597">Phosphoprotein</keyword>
<evidence type="ECO:0000256" key="24">
    <source>
        <dbReference type="ARBA" id="ARBA00083942"/>
    </source>
</evidence>
<evidence type="ECO:0000256" key="20">
    <source>
        <dbReference type="ARBA" id="ARBA00071435"/>
    </source>
</evidence>
<feature type="compositionally biased region" description="Basic and acidic residues" evidence="27">
    <location>
        <begin position="496"/>
        <end position="506"/>
    </location>
</feature>
<evidence type="ECO:0000259" key="29">
    <source>
        <dbReference type="PROSITE" id="PS50102"/>
    </source>
</evidence>
<dbReference type="GO" id="GO:0005634">
    <property type="term" value="C:nucleus"/>
    <property type="evidence" value="ECO:0007669"/>
    <property type="project" value="UniProtKB-SubCell"/>
</dbReference>
<evidence type="ECO:0000256" key="17">
    <source>
        <dbReference type="ARBA" id="ARBA00023242"/>
    </source>
</evidence>
<dbReference type="InterPro" id="IPR039780">
    <property type="entry name" value="Mot2"/>
</dbReference>
<dbReference type="GO" id="GO:0003723">
    <property type="term" value="F:RNA binding"/>
    <property type="evidence" value="ECO:0007669"/>
    <property type="project" value="UniProtKB-UniRule"/>
</dbReference>
<evidence type="ECO:0000256" key="1">
    <source>
        <dbReference type="ARBA" id="ARBA00000900"/>
    </source>
</evidence>
<evidence type="ECO:0000256" key="13">
    <source>
        <dbReference type="ARBA" id="ARBA00022833"/>
    </source>
</evidence>
<dbReference type="Pfam" id="PF00076">
    <property type="entry name" value="RRM_1"/>
    <property type="match status" value="1"/>
</dbReference>
<dbReference type="Gene3D" id="3.30.40.10">
    <property type="entry name" value="Zinc/RING finger domain, C3HC4 (zinc finger)"/>
    <property type="match status" value="1"/>
</dbReference>
<feature type="region of interest" description="Disordered" evidence="27">
    <location>
        <begin position="375"/>
        <end position="468"/>
    </location>
</feature>
<dbReference type="GO" id="GO:0016567">
    <property type="term" value="P:protein ubiquitination"/>
    <property type="evidence" value="ECO:0007669"/>
    <property type="project" value="TreeGrafter"/>
</dbReference>
<comment type="pathway">
    <text evidence="4">Protein modification; protein ubiquitination.</text>
</comment>
<keyword evidence="10 26" id="KW-0479">Metal-binding</keyword>
<dbReference type="InterPro" id="IPR013083">
    <property type="entry name" value="Znf_RING/FYVE/PHD"/>
</dbReference>
<dbReference type="Proteomes" id="UP001187531">
    <property type="component" value="Unassembled WGS sequence"/>
</dbReference>
<dbReference type="PROSITE" id="PS50103">
    <property type="entry name" value="ZF_C3H1"/>
    <property type="match status" value="1"/>
</dbReference>
<feature type="compositionally biased region" description="Polar residues" evidence="27">
    <location>
        <begin position="641"/>
        <end position="653"/>
    </location>
</feature>
<evidence type="ECO:0000256" key="16">
    <source>
        <dbReference type="ARBA" id="ARBA00023054"/>
    </source>
</evidence>
<dbReference type="InterPro" id="IPR000571">
    <property type="entry name" value="Znf_CCCH"/>
</dbReference>
<dbReference type="GO" id="GO:0008270">
    <property type="term" value="F:zinc ion binding"/>
    <property type="evidence" value="ECO:0007669"/>
    <property type="project" value="UniProtKB-KW"/>
</dbReference>
<feature type="compositionally biased region" description="Basic and acidic residues" evidence="27">
    <location>
        <begin position="293"/>
        <end position="305"/>
    </location>
</feature>
<reference evidence="31" key="1">
    <citation type="submission" date="2023-07" db="EMBL/GenBank/DDBJ databases">
        <title>Chromosome-level genome assembly of Artemia franciscana.</title>
        <authorList>
            <person name="Jo E."/>
        </authorList>
    </citation>
    <scope>NUCLEOTIDE SEQUENCE</scope>
    <source>
        <tissue evidence="31">Whole body</tissue>
    </source>
</reference>
<dbReference type="CDD" id="cd16618">
    <property type="entry name" value="mRING-HC-C4C4_CNOT4"/>
    <property type="match status" value="1"/>
</dbReference>
<dbReference type="GO" id="GO:0030014">
    <property type="term" value="C:CCR4-NOT complex"/>
    <property type="evidence" value="ECO:0007669"/>
    <property type="project" value="InterPro"/>
</dbReference>
<feature type="domain" description="RRM" evidence="29">
    <location>
        <begin position="110"/>
        <end position="194"/>
    </location>
</feature>
<sequence length="816" mass="90174">MPLQRIESSEEAIECPLCLEPFEMDDLSFYPCTCGYQICRFCWHRIRTDENGLCPACRKPYAENPADFKPLTSQELAKIKAEKKQKDQAKKQKAYENRKHLQNVRVVQNNLVFVVGLPPKMADPDILKRAEYFGRFGRIHKVVLNHSNHYAGQQSPSCSAYVTYIRSDDALRAIQAVNNFCVDGRTLKASLGTTKYCSHFMKNQSCPKADCMYLHEIGEDSASFTKEDMQLGKHQEYERKLHEVLIQTSQSTGLINPKDTRRGSTSPQLLSSSAPQLSVSPNAKSGTWPSLDTVHHNNNKGEKNPSGKLQQPKRETKSNKNREKLEPKSGFQENRFRSTSRSPIESNSVQDAQSNSSSVTSSTISLAVDCETIAPEEVATSNSDIETMETAREVPSPKYSDSPVNSPSRMPTSEAVDIPFSTDRHESQGQRQQSKSFFSSATFHNSKAVTTVPPGWSSNGSEDSGISDSLSVASNADWNLVARESNTPDPLSGPELKPDDDLGFDPFHETQKALAELVEKENIVQKSKQSSYSNMPPQSILGATQQLRSRLPPPGFNPPGFITHPLGLTLGNVPLGKNQNSEMMGSKLFPFPSSNAQQSPLFGIGSTMGQPLPQRQVEPPSLLGLNVLGLSSGYPQPPNTRPQHSHPSLYNRSQSHDKDPYTVKDWQDGLKNLFPNINITAGPGQQTHAPRYQNQLTLGGHSTLVDSSKTWRSSISDWSALDPAIVSAGQLSEGSDSPPHWLRSLEQLTESSANGQFGLHLGSSQYGQPRHDGGSWPQHVSFGNQIPTAPPPGFSHLRLQQIETQKLIDSKRFFKI</sequence>
<evidence type="ECO:0000256" key="15">
    <source>
        <dbReference type="ARBA" id="ARBA00022884"/>
    </source>
</evidence>
<dbReference type="EC" id="2.3.2.27" evidence="5"/>
<dbReference type="FunFam" id="3.30.40.10:FF:000006">
    <property type="entry name" value="CCR4-NOT transcription complex subunit 4"/>
    <property type="match status" value="1"/>
</dbReference>
<comment type="catalytic activity">
    <reaction evidence="1">
        <text>S-ubiquitinyl-[E2 ubiquitin-conjugating enzyme]-L-cysteine + [acceptor protein]-L-lysine = [E2 ubiquitin-conjugating enzyme]-L-cysteine + N(6)-ubiquitinyl-[acceptor protein]-L-lysine.</text>
        <dbReference type="EC" id="2.3.2.27"/>
    </reaction>
</comment>